<dbReference type="Proteomes" id="UP000095558">
    <property type="component" value="Unassembled WGS sequence"/>
</dbReference>
<gene>
    <name evidence="1" type="ORF">ERS852470_03216</name>
</gene>
<sequence length="190" mass="21112">MDNCFELDSLLPNSHHELGEYLYIKLKNIIAENRPIIFLCIGTDRATGDSLGPLIGYKLKNLSQKNIYIYGSLEYPVHSVNLVDVLNKIDSSFKNPFIIGIDASLGNVQQIGKIFIEDLPLHPGLALDKDLPTVGEMSIKGVVNISGNLDFMMLQNTRLFVVMSLADCISNGIRHFINKALSNNTLLSYD</sequence>
<dbReference type="GeneID" id="83011605"/>
<evidence type="ECO:0000313" key="1">
    <source>
        <dbReference type="EMBL" id="CUO73977.1"/>
    </source>
</evidence>
<dbReference type="InterPro" id="IPR023430">
    <property type="entry name" value="Pept_HybD-like_dom_sf"/>
</dbReference>
<dbReference type="RefSeq" id="WP_042397229.1">
    <property type="nucleotide sequence ID" value="NZ_CYYT01000012.1"/>
</dbReference>
<protein>
    <submittedName>
        <fullName evidence="1">Sporulation protein</fullName>
    </submittedName>
</protein>
<dbReference type="AlphaFoldDB" id="A0A174D4G9"/>
<dbReference type="Pfam" id="PF06866">
    <property type="entry name" value="DUF1256"/>
    <property type="match status" value="1"/>
</dbReference>
<dbReference type="InterPro" id="IPR009665">
    <property type="entry name" value="YyaC"/>
</dbReference>
<dbReference type="EMBL" id="CYZV01000046">
    <property type="protein sequence ID" value="CUO73977.1"/>
    <property type="molecule type" value="Genomic_DNA"/>
</dbReference>
<dbReference type="OrthoDB" id="9815953at2"/>
<accession>A0A174D4G9</accession>
<name>A0A174D4G9_9CLOT</name>
<organism evidence="1 2">
    <name type="scientific">Clostridium disporicum</name>
    <dbReference type="NCBI Taxonomy" id="84024"/>
    <lineage>
        <taxon>Bacteria</taxon>
        <taxon>Bacillati</taxon>
        <taxon>Bacillota</taxon>
        <taxon>Clostridia</taxon>
        <taxon>Eubacteriales</taxon>
        <taxon>Clostridiaceae</taxon>
        <taxon>Clostridium</taxon>
    </lineage>
</organism>
<reference evidence="1 2" key="1">
    <citation type="submission" date="2015-09" db="EMBL/GenBank/DDBJ databases">
        <authorList>
            <consortium name="Pathogen Informatics"/>
        </authorList>
    </citation>
    <scope>NUCLEOTIDE SEQUENCE [LARGE SCALE GENOMIC DNA]</scope>
    <source>
        <strain evidence="1 2">2789STDY5834855</strain>
    </source>
</reference>
<dbReference type="SUPFAM" id="SSF53163">
    <property type="entry name" value="HybD-like"/>
    <property type="match status" value="1"/>
</dbReference>
<proteinExistence type="predicted"/>
<dbReference type="NCBIfam" id="TIGR02841">
    <property type="entry name" value="spore_YyaC"/>
    <property type="match status" value="1"/>
</dbReference>
<evidence type="ECO:0000313" key="2">
    <source>
        <dbReference type="Proteomes" id="UP000095558"/>
    </source>
</evidence>